<name>A0A9N8DYY4_9STRA</name>
<dbReference type="GO" id="GO:0010945">
    <property type="term" value="F:coenzyme A diphosphatase activity"/>
    <property type="evidence" value="ECO:0007669"/>
    <property type="project" value="InterPro"/>
</dbReference>
<evidence type="ECO:0000256" key="5">
    <source>
        <dbReference type="ARBA" id="ARBA00022842"/>
    </source>
</evidence>
<keyword evidence="6" id="KW-0464">Manganese</keyword>
<dbReference type="Proteomes" id="UP001153069">
    <property type="component" value="Unassembled WGS sequence"/>
</dbReference>
<dbReference type="AlphaFoldDB" id="A0A9N8DYY4"/>
<evidence type="ECO:0000256" key="6">
    <source>
        <dbReference type="ARBA" id="ARBA00023211"/>
    </source>
</evidence>
<feature type="compositionally biased region" description="Polar residues" evidence="7">
    <location>
        <begin position="103"/>
        <end position="123"/>
    </location>
</feature>
<keyword evidence="3" id="KW-0479">Metal-binding</keyword>
<evidence type="ECO:0000256" key="4">
    <source>
        <dbReference type="ARBA" id="ARBA00022801"/>
    </source>
</evidence>
<keyword evidence="10" id="KW-1185">Reference proteome</keyword>
<proteinExistence type="predicted"/>
<evidence type="ECO:0000256" key="1">
    <source>
        <dbReference type="ARBA" id="ARBA00001936"/>
    </source>
</evidence>
<dbReference type="Gene3D" id="3.90.79.10">
    <property type="entry name" value="Nucleoside Triphosphate Pyrophosphohydrolase"/>
    <property type="match status" value="1"/>
</dbReference>
<accession>A0A9N8DYY4</accession>
<evidence type="ECO:0000256" key="2">
    <source>
        <dbReference type="ARBA" id="ARBA00001946"/>
    </source>
</evidence>
<reference evidence="9" key="1">
    <citation type="submission" date="2020-06" db="EMBL/GenBank/DDBJ databases">
        <authorList>
            <consortium name="Plant Systems Biology data submission"/>
        </authorList>
    </citation>
    <scope>NUCLEOTIDE SEQUENCE</scope>
    <source>
        <strain evidence="9">D6</strain>
    </source>
</reference>
<keyword evidence="5" id="KW-0460">Magnesium</keyword>
<dbReference type="PROSITE" id="PS51462">
    <property type="entry name" value="NUDIX"/>
    <property type="match status" value="1"/>
</dbReference>
<sequence length="436" mass="49094">MMLQRLSNLGRNTAVISRLYGLRGAVRSSTIVINTTTTKPPRSSYTYQPVHYFSSTSHNTLVDGDDDDDDELEEDGAETDLEEQAQNLDYSEDEFPRPLPPKVSSTGNKTASTQDNTMHSTISFEPPEPVQIPQDVMDRIEKQEWQGGRMRAAQHGVLHEDPKIDMRLLMENYSVASLASALRDREDVLQQCALLAEAGDYQELEKVLTNFHPRYVLQRRKQRRRLDVCRHLDAGSLEVIRKALMRMPRTVTTAHTQRAGVVIPLCLVNGVPSLLLEKRSPHLRAHPDEVCLPGGMVCSIHDTTIVSTCLREMKEEIPGLDMSIVQVLGILRCNWGEVHHLVGVAVTPVVCYLGEVPDNPQTNTDEVAKVFTIPLSKLLENSLWVQKEDLAPIFVGGPEIIWGLTGYILERFVKDIVLPNHIRKDHHLHHHSLKTV</sequence>
<dbReference type="SUPFAM" id="SSF55811">
    <property type="entry name" value="Nudix"/>
    <property type="match status" value="1"/>
</dbReference>
<dbReference type="InterPro" id="IPR000086">
    <property type="entry name" value="NUDIX_hydrolase_dom"/>
</dbReference>
<feature type="region of interest" description="Disordered" evidence="7">
    <location>
        <begin position="56"/>
        <end position="130"/>
    </location>
</feature>
<evidence type="ECO:0000256" key="3">
    <source>
        <dbReference type="ARBA" id="ARBA00022723"/>
    </source>
</evidence>
<dbReference type="EMBL" id="CAICTM010000486">
    <property type="protein sequence ID" value="CAB9511488.1"/>
    <property type="molecule type" value="Genomic_DNA"/>
</dbReference>
<gene>
    <name evidence="9" type="ORF">SEMRO_487_G152870.1</name>
</gene>
<protein>
    <submittedName>
        <fullName evidence="9">X motif 8</fullName>
    </submittedName>
</protein>
<comment type="cofactor">
    <cofactor evidence="1">
        <name>Mn(2+)</name>
        <dbReference type="ChEBI" id="CHEBI:29035"/>
    </cofactor>
</comment>
<feature type="domain" description="Nudix hydrolase" evidence="8">
    <location>
        <begin position="256"/>
        <end position="396"/>
    </location>
</feature>
<dbReference type="Pfam" id="PF00293">
    <property type="entry name" value="NUDIX"/>
    <property type="match status" value="1"/>
</dbReference>
<comment type="cofactor">
    <cofactor evidence="2">
        <name>Mg(2+)</name>
        <dbReference type="ChEBI" id="CHEBI:18420"/>
    </cofactor>
</comment>
<dbReference type="InterPro" id="IPR015797">
    <property type="entry name" value="NUDIX_hydrolase-like_dom_sf"/>
</dbReference>
<evidence type="ECO:0000313" key="9">
    <source>
        <dbReference type="EMBL" id="CAB9511488.1"/>
    </source>
</evidence>
<dbReference type="PANTHER" id="PTHR12992:SF11">
    <property type="entry name" value="MITOCHONDRIAL COENZYME A DIPHOSPHATASE NUDT8"/>
    <property type="match status" value="1"/>
</dbReference>
<comment type="caution">
    <text evidence="9">The sequence shown here is derived from an EMBL/GenBank/DDBJ whole genome shotgun (WGS) entry which is preliminary data.</text>
</comment>
<dbReference type="PANTHER" id="PTHR12992">
    <property type="entry name" value="NUDIX HYDROLASE"/>
    <property type="match status" value="1"/>
</dbReference>
<dbReference type="GO" id="GO:0046872">
    <property type="term" value="F:metal ion binding"/>
    <property type="evidence" value="ECO:0007669"/>
    <property type="project" value="UniProtKB-KW"/>
</dbReference>
<dbReference type="InterPro" id="IPR045121">
    <property type="entry name" value="CoAse"/>
</dbReference>
<evidence type="ECO:0000313" key="10">
    <source>
        <dbReference type="Proteomes" id="UP001153069"/>
    </source>
</evidence>
<dbReference type="OrthoDB" id="206213at2759"/>
<organism evidence="9 10">
    <name type="scientific">Seminavis robusta</name>
    <dbReference type="NCBI Taxonomy" id="568900"/>
    <lineage>
        <taxon>Eukaryota</taxon>
        <taxon>Sar</taxon>
        <taxon>Stramenopiles</taxon>
        <taxon>Ochrophyta</taxon>
        <taxon>Bacillariophyta</taxon>
        <taxon>Bacillariophyceae</taxon>
        <taxon>Bacillariophycidae</taxon>
        <taxon>Naviculales</taxon>
        <taxon>Naviculaceae</taxon>
        <taxon>Seminavis</taxon>
    </lineage>
</organism>
<feature type="compositionally biased region" description="Acidic residues" evidence="7">
    <location>
        <begin position="63"/>
        <end position="83"/>
    </location>
</feature>
<evidence type="ECO:0000256" key="7">
    <source>
        <dbReference type="SAM" id="MobiDB-lite"/>
    </source>
</evidence>
<dbReference type="CDD" id="cd03426">
    <property type="entry name" value="NUDIX_CoAse_Nudt7"/>
    <property type="match status" value="1"/>
</dbReference>
<evidence type="ECO:0000259" key="8">
    <source>
        <dbReference type="PROSITE" id="PS51462"/>
    </source>
</evidence>
<keyword evidence="4" id="KW-0378">Hydrolase</keyword>